<reference evidence="5 8" key="1">
    <citation type="submission" date="2019-07" db="EMBL/GenBank/DDBJ databases">
        <title>Venturia inaequalis Genome Resource.</title>
        <authorList>
            <person name="Lichtner F.J."/>
        </authorList>
    </citation>
    <scope>NUCLEOTIDE SEQUENCE [LARGE SCALE GENOMIC DNA]</scope>
    <source>
        <strain evidence="6 7">120213</strain>
        <strain evidence="4">Bline_iso_100314</strain>
        <strain evidence="5 8">DMI_063113</strain>
    </source>
</reference>
<dbReference type="InterPro" id="IPR050300">
    <property type="entry name" value="GDXG_lipolytic_enzyme"/>
</dbReference>
<comment type="caution">
    <text evidence="5">The sequence shown here is derived from an EMBL/GenBank/DDBJ whole genome shotgun (WGS) entry which is preliminary data.</text>
</comment>
<proteinExistence type="predicted"/>
<dbReference type="Proteomes" id="UP000433883">
    <property type="component" value="Unassembled WGS sequence"/>
</dbReference>
<evidence type="ECO:0000313" key="7">
    <source>
        <dbReference type="Proteomes" id="UP000447873"/>
    </source>
</evidence>
<name>A0A8H3U7H4_VENIN</name>
<evidence type="ECO:0000313" key="5">
    <source>
        <dbReference type="EMBL" id="KAE9965072.1"/>
    </source>
</evidence>
<feature type="domain" description="BD-FAE-like" evidence="3">
    <location>
        <begin position="22"/>
        <end position="156"/>
    </location>
</feature>
<dbReference type="PANTHER" id="PTHR48081:SF3">
    <property type="entry name" value="ALPHA_BETA HYDROLASE FOLD-3 DOMAIN-CONTAINING PROTEIN"/>
    <property type="match status" value="1"/>
</dbReference>
<organism evidence="5 8">
    <name type="scientific">Venturia inaequalis</name>
    <name type="common">Apple scab fungus</name>
    <dbReference type="NCBI Taxonomy" id="5025"/>
    <lineage>
        <taxon>Eukaryota</taxon>
        <taxon>Fungi</taxon>
        <taxon>Dikarya</taxon>
        <taxon>Ascomycota</taxon>
        <taxon>Pezizomycotina</taxon>
        <taxon>Dothideomycetes</taxon>
        <taxon>Pleosporomycetidae</taxon>
        <taxon>Venturiales</taxon>
        <taxon>Venturiaceae</taxon>
        <taxon>Venturia</taxon>
    </lineage>
</organism>
<protein>
    <recommendedName>
        <fullName evidence="9">Alpha/beta-hydrolase</fullName>
    </recommendedName>
</protein>
<evidence type="ECO:0008006" key="9">
    <source>
        <dbReference type="Google" id="ProtNLM"/>
    </source>
</evidence>
<dbReference type="Proteomes" id="UP000447873">
    <property type="component" value="Unassembled WGS sequence"/>
</dbReference>
<evidence type="ECO:0000259" key="2">
    <source>
        <dbReference type="Pfam" id="PF00326"/>
    </source>
</evidence>
<dbReference type="Gene3D" id="3.40.50.1820">
    <property type="entry name" value="alpha/beta hydrolase"/>
    <property type="match status" value="1"/>
</dbReference>
<dbReference type="Pfam" id="PF20434">
    <property type="entry name" value="BD-FAE"/>
    <property type="match status" value="1"/>
</dbReference>
<sequence>MSNNKLAATYKVVGDCRIETLIYVPKESSPQSKHPVIIDIHGGGFMLGHSGMVNQDQIQDCLDRGWIVVVPDHRLCPQVDISALIDDIRDLLRWIQTGKLDEFLAKESKSNVQCDLDRIIAFGTSAGGHLSLCLGYGVEKPVAAILDFYGPCNFTNPFWTSKIPSLYSKIPKFPEEFIGKVYSETPIPTKGGVSLEGQADTGPNFKDPRVAFAMTHIANGTLMSVCAPSKDYDKIDPICNIAKGYPPTCIVHGQSDTMVPITLSRDLYAVLKKEGVECGMIEVPGEEHTFAGKMAKGGQTWELQRKGFDWVEDVLARVQPLGGQ</sequence>
<dbReference type="AlphaFoldDB" id="A0A8H3U7H4"/>
<gene>
    <name evidence="4" type="ORF">BLS_003752</name>
    <name evidence="5" type="ORF">EG327_000665</name>
    <name evidence="6" type="ORF">EG328_007799</name>
</gene>
<dbReference type="InterPro" id="IPR001375">
    <property type="entry name" value="Peptidase_S9_cat"/>
</dbReference>
<dbReference type="EMBL" id="WNWR01001131">
    <property type="protein sequence ID" value="KAE9965072.1"/>
    <property type="molecule type" value="Genomic_DNA"/>
</dbReference>
<keyword evidence="8" id="KW-1185">Reference proteome</keyword>
<dbReference type="GO" id="GO:0006508">
    <property type="term" value="P:proteolysis"/>
    <property type="evidence" value="ECO:0007669"/>
    <property type="project" value="InterPro"/>
</dbReference>
<accession>A0A8H3U7H4</accession>
<dbReference type="SUPFAM" id="SSF53474">
    <property type="entry name" value="alpha/beta-Hydrolases"/>
    <property type="match status" value="1"/>
</dbReference>
<evidence type="ECO:0000259" key="3">
    <source>
        <dbReference type="Pfam" id="PF20434"/>
    </source>
</evidence>
<dbReference type="EMBL" id="WNWS01000423">
    <property type="protein sequence ID" value="KAE9968069.1"/>
    <property type="molecule type" value="Genomic_DNA"/>
</dbReference>
<dbReference type="Proteomes" id="UP000490939">
    <property type="component" value="Unassembled WGS sequence"/>
</dbReference>
<evidence type="ECO:0000313" key="8">
    <source>
        <dbReference type="Proteomes" id="UP000490939"/>
    </source>
</evidence>
<keyword evidence="1" id="KW-0378">Hydrolase</keyword>
<evidence type="ECO:0000256" key="1">
    <source>
        <dbReference type="ARBA" id="ARBA00022801"/>
    </source>
</evidence>
<dbReference type="InterPro" id="IPR029058">
    <property type="entry name" value="AB_hydrolase_fold"/>
</dbReference>
<dbReference type="GO" id="GO:0008236">
    <property type="term" value="F:serine-type peptidase activity"/>
    <property type="evidence" value="ECO:0007669"/>
    <property type="project" value="InterPro"/>
</dbReference>
<dbReference type="PANTHER" id="PTHR48081">
    <property type="entry name" value="AB HYDROLASE SUPERFAMILY PROTEIN C4A8.06C"/>
    <property type="match status" value="1"/>
</dbReference>
<feature type="domain" description="Peptidase S9 prolyl oligopeptidase catalytic" evidence="2">
    <location>
        <begin position="229"/>
        <end position="315"/>
    </location>
</feature>
<evidence type="ECO:0000313" key="4">
    <source>
        <dbReference type="EMBL" id="KAE9961148.1"/>
    </source>
</evidence>
<dbReference type="EMBL" id="WNWQ01002423">
    <property type="protein sequence ID" value="KAE9961148.1"/>
    <property type="molecule type" value="Genomic_DNA"/>
</dbReference>
<dbReference type="InterPro" id="IPR049492">
    <property type="entry name" value="BD-FAE-like_dom"/>
</dbReference>
<evidence type="ECO:0000313" key="6">
    <source>
        <dbReference type="EMBL" id="KAE9968069.1"/>
    </source>
</evidence>
<dbReference type="Pfam" id="PF00326">
    <property type="entry name" value="Peptidase_S9"/>
    <property type="match status" value="1"/>
</dbReference>